<reference evidence="6 7" key="1">
    <citation type="submission" date="2017-12" db="EMBL/GenBank/DDBJ databases">
        <title>Comparative genomics of Botrytis spp.</title>
        <authorList>
            <person name="Valero-Jimenez C.A."/>
            <person name="Tapia P."/>
            <person name="Veloso J."/>
            <person name="Silva-Moreno E."/>
            <person name="Staats M."/>
            <person name="Valdes J.H."/>
            <person name="Van Kan J.A.L."/>
        </authorList>
    </citation>
    <scope>NUCLEOTIDE SEQUENCE [LARGE SCALE GENOMIC DNA]</scope>
    <source>
        <strain evidence="6 7">MUCL435</strain>
    </source>
</reference>
<dbReference type="GO" id="GO:0006154">
    <property type="term" value="P:adenosine catabolic process"/>
    <property type="evidence" value="ECO:0007669"/>
    <property type="project" value="TreeGrafter"/>
</dbReference>
<evidence type="ECO:0000313" key="6">
    <source>
        <dbReference type="EMBL" id="THV51993.1"/>
    </source>
</evidence>
<feature type="domain" description="Adenosine deaminase" evidence="5">
    <location>
        <begin position="304"/>
        <end position="558"/>
    </location>
</feature>
<dbReference type="PANTHER" id="PTHR11409">
    <property type="entry name" value="ADENOSINE DEAMINASE"/>
    <property type="match status" value="1"/>
</dbReference>
<name>A0A4S8R2F1_9HELO</name>
<dbReference type="SUPFAM" id="SSF51556">
    <property type="entry name" value="Metallo-dependent hydrolases"/>
    <property type="match status" value="1"/>
</dbReference>
<accession>A0A4S8R2F1</accession>
<keyword evidence="4" id="KW-0732">Signal</keyword>
<dbReference type="AlphaFoldDB" id="A0A4S8R2F1"/>
<dbReference type="Proteomes" id="UP000308671">
    <property type="component" value="Unassembled WGS sequence"/>
</dbReference>
<keyword evidence="7" id="KW-1185">Reference proteome</keyword>
<evidence type="ECO:0000313" key="7">
    <source>
        <dbReference type="Proteomes" id="UP000308671"/>
    </source>
</evidence>
<proteinExistence type="predicted"/>
<sequence length="650" mass="74849">MWAIWQRQSNVVIFMLDGMGVLCSTLKDGEEAPDSEIKEIQREKPRSSILKMPQSGRPGARAKEIWRLAIENREFDTPEDYDKALQSLQLAERKTAFDAKAGNLSSEVEKKAAKIVQRIRSYDWEHPHGEPVDAKDLATEKRAQGEHFLGNVDLINDTKLLQIAKRMPKGAHLHIHFNSCLPAQFLIQQARDIDAMYIRSTLPLTSRENYSASRISFMVMTPHEATHVKGEEKETYVPLGVVTDIDYVPNTWMPYKQFQKRFNFVDENGTRLSGTTGAEIWLERKMLISEDEAHGCSQTGRGIWEKFNYRTQMMKGLFAYESAFRNYTKECIKDFVRDNIQYAEIRPNFMATNSLKSNDGTRTIGNEGIMNIINEELQRTMQEIRSKGQYFGGMKVIYCTPRSFDRGKIEIALDECIDLKKKYQKLLCGFDLVGHEEMGNELRHFVPEFLAFRRKCREQKLDIPFLFHCGETLEVGGKADGNLFDAILLNAKRIGHGYAVARHPILMEIFKEKKIAIESCPISNEVLGLTPNIAGHNLPVLLANDVPCTINSDNATFYRHVSLISSSKRSLTDNRSSLSHDFYQVMIGSESMSLHGWKQLAEWSLEYSCMDSEERRDVTKEWNARWRDYCQWIVDEYSWVNEWTPASDRH</sequence>
<dbReference type="PANTHER" id="PTHR11409:SF37">
    <property type="entry name" value="ADENOSINE DEAMINASE DOMAIN-CONTAINING PROTEIN"/>
    <property type="match status" value="1"/>
</dbReference>
<evidence type="ECO:0000256" key="3">
    <source>
        <dbReference type="ARBA" id="ARBA00022801"/>
    </source>
</evidence>
<evidence type="ECO:0000256" key="1">
    <source>
        <dbReference type="ARBA" id="ARBA00001947"/>
    </source>
</evidence>
<dbReference type="Pfam" id="PF00962">
    <property type="entry name" value="A_deaminase"/>
    <property type="match status" value="1"/>
</dbReference>
<dbReference type="GO" id="GO:0046872">
    <property type="term" value="F:metal ion binding"/>
    <property type="evidence" value="ECO:0007669"/>
    <property type="project" value="UniProtKB-KW"/>
</dbReference>
<dbReference type="OrthoDB" id="7202371at2759"/>
<keyword evidence="2" id="KW-0479">Metal-binding</keyword>
<dbReference type="EMBL" id="PQXL01000092">
    <property type="protein sequence ID" value="THV51993.1"/>
    <property type="molecule type" value="Genomic_DNA"/>
</dbReference>
<feature type="chain" id="PRO_5020274379" description="Adenosine deaminase domain-containing protein" evidence="4">
    <location>
        <begin position="24"/>
        <end position="650"/>
    </location>
</feature>
<dbReference type="InterPro" id="IPR032466">
    <property type="entry name" value="Metal_Hydrolase"/>
</dbReference>
<dbReference type="GO" id="GO:0004000">
    <property type="term" value="F:adenosine deaminase activity"/>
    <property type="evidence" value="ECO:0007669"/>
    <property type="project" value="TreeGrafter"/>
</dbReference>
<comment type="caution">
    <text evidence="6">The sequence shown here is derived from an EMBL/GenBank/DDBJ whole genome shotgun (WGS) entry which is preliminary data.</text>
</comment>
<gene>
    <name evidence="6" type="ORF">BGAL_0092g00060</name>
</gene>
<organism evidence="6 7">
    <name type="scientific">Botrytis galanthina</name>
    <dbReference type="NCBI Taxonomy" id="278940"/>
    <lineage>
        <taxon>Eukaryota</taxon>
        <taxon>Fungi</taxon>
        <taxon>Dikarya</taxon>
        <taxon>Ascomycota</taxon>
        <taxon>Pezizomycotina</taxon>
        <taxon>Leotiomycetes</taxon>
        <taxon>Helotiales</taxon>
        <taxon>Sclerotiniaceae</taxon>
        <taxon>Botrytis</taxon>
    </lineage>
</organism>
<dbReference type="InterPro" id="IPR001365">
    <property type="entry name" value="A_deaminase_dom"/>
</dbReference>
<evidence type="ECO:0000259" key="5">
    <source>
        <dbReference type="Pfam" id="PF00962"/>
    </source>
</evidence>
<feature type="signal peptide" evidence="4">
    <location>
        <begin position="1"/>
        <end position="23"/>
    </location>
</feature>
<evidence type="ECO:0000256" key="4">
    <source>
        <dbReference type="SAM" id="SignalP"/>
    </source>
</evidence>
<comment type="cofactor">
    <cofactor evidence="1">
        <name>Zn(2+)</name>
        <dbReference type="ChEBI" id="CHEBI:29105"/>
    </cofactor>
</comment>
<dbReference type="InterPro" id="IPR006330">
    <property type="entry name" value="Ado/ade_deaminase"/>
</dbReference>
<dbReference type="GO" id="GO:0046103">
    <property type="term" value="P:inosine biosynthetic process"/>
    <property type="evidence" value="ECO:0007669"/>
    <property type="project" value="TreeGrafter"/>
</dbReference>
<dbReference type="Gene3D" id="3.20.20.140">
    <property type="entry name" value="Metal-dependent hydrolases"/>
    <property type="match status" value="1"/>
</dbReference>
<protein>
    <recommendedName>
        <fullName evidence="5">Adenosine deaminase domain-containing protein</fullName>
    </recommendedName>
</protein>
<keyword evidence="3" id="KW-0378">Hydrolase</keyword>
<evidence type="ECO:0000256" key="2">
    <source>
        <dbReference type="ARBA" id="ARBA00022723"/>
    </source>
</evidence>